<dbReference type="AlphaFoldDB" id="A0A1D2ML61"/>
<evidence type="ECO:0000313" key="9">
    <source>
        <dbReference type="EMBL" id="ODM93713.1"/>
    </source>
</evidence>
<reference evidence="9 10" key="1">
    <citation type="journal article" date="2016" name="Genome Biol. Evol.">
        <title>Gene Family Evolution Reflects Adaptation to Soil Environmental Stressors in the Genome of the Collembolan Orchesella cincta.</title>
        <authorList>
            <person name="Faddeeva-Vakhrusheva A."/>
            <person name="Derks M.F."/>
            <person name="Anvar S.Y."/>
            <person name="Agamennone V."/>
            <person name="Suring W."/>
            <person name="Smit S."/>
            <person name="van Straalen N.M."/>
            <person name="Roelofs D."/>
        </authorList>
    </citation>
    <scope>NUCLEOTIDE SEQUENCE [LARGE SCALE GENOMIC DNA]</scope>
    <source>
        <tissue evidence="9">Mixed pool</tissue>
    </source>
</reference>
<keyword evidence="4" id="KW-0788">Thiol protease</keyword>
<evidence type="ECO:0000256" key="2">
    <source>
        <dbReference type="ARBA" id="ARBA00022670"/>
    </source>
</evidence>
<protein>
    <submittedName>
        <fullName evidence="9">Cathepsin L</fullName>
    </submittedName>
</protein>
<dbReference type="InterPro" id="IPR025661">
    <property type="entry name" value="Pept_asp_AS"/>
</dbReference>
<dbReference type="OMA" id="NIGWESD"/>
<dbReference type="Proteomes" id="UP000094527">
    <property type="component" value="Unassembled WGS sequence"/>
</dbReference>
<dbReference type="InterPro" id="IPR025660">
    <property type="entry name" value="Pept_his_AS"/>
</dbReference>
<accession>A0A1D2ML61</accession>
<feature type="domain" description="Peptidase C1A papain C-terminal" evidence="8">
    <location>
        <begin position="149"/>
        <end position="338"/>
    </location>
</feature>
<dbReference type="CDD" id="cd02248">
    <property type="entry name" value="Peptidase_C1A"/>
    <property type="match status" value="1"/>
</dbReference>
<dbReference type="STRING" id="48709.A0A1D2ML61"/>
<keyword evidence="5" id="KW-1015">Disulfide bond</keyword>
<evidence type="ECO:0000256" key="5">
    <source>
        <dbReference type="ARBA" id="ARBA00023157"/>
    </source>
</evidence>
<dbReference type="PROSITE" id="PS00640">
    <property type="entry name" value="THIOL_PROTEASE_ASN"/>
    <property type="match status" value="1"/>
</dbReference>
<dbReference type="PANTHER" id="PTHR12411">
    <property type="entry name" value="CYSTEINE PROTEASE FAMILY C1-RELATED"/>
    <property type="match status" value="1"/>
</dbReference>
<organism evidence="9 10">
    <name type="scientific">Orchesella cincta</name>
    <name type="common">Springtail</name>
    <name type="synonym">Podura cincta</name>
    <dbReference type="NCBI Taxonomy" id="48709"/>
    <lineage>
        <taxon>Eukaryota</taxon>
        <taxon>Metazoa</taxon>
        <taxon>Ecdysozoa</taxon>
        <taxon>Arthropoda</taxon>
        <taxon>Hexapoda</taxon>
        <taxon>Collembola</taxon>
        <taxon>Entomobryomorpha</taxon>
        <taxon>Entomobryoidea</taxon>
        <taxon>Orchesellidae</taxon>
        <taxon>Orchesellinae</taxon>
        <taxon>Orchesella</taxon>
    </lineage>
</organism>
<dbReference type="InterPro" id="IPR039417">
    <property type="entry name" value="Peptidase_C1A_papain-like"/>
</dbReference>
<gene>
    <name evidence="9" type="ORF">Ocin01_12964</name>
</gene>
<proteinExistence type="inferred from homology"/>
<dbReference type="EMBL" id="LJIJ01000929">
    <property type="protein sequence ID" value="ODM93713.1"/>
    <property type="molecule type" value="Genomic_DNA"/>
</dbReference>
<feature type="signal peptide" evidence="7">
    <location>
        <begin position="1"/>
        <end position="16"/>
    </location>
</feature>
<keyword evidence="10" id="KW-1185">Reference proteome</keyword>
<evidence type="ECO:0000256" key="6">
    <source>
        <dbReference type="SAM" id="MobiDB-lite"/>
    </source>
</evidence>
<dbReference type="PRINTS" id="PR00705">
    <property type="entry name" value="PAPAIN"/>
</dbReference>
<dbReference type="GO" id="GO:0008234">
    <property type="term" value="F:cysteine-type peptidase activity"/>
    <property type="evidence" value="ECO:0007669"/>
    <property type="project" value="UniProtKB-KW"/>
</dbReference>
<dbReference type="PROSITE" id="PS00139">
    <property type="entry name" value="THIOL_PROTEASE_CYS"/>
    <property type="match status" value="1"/>
</dbReference>
<dbReference type="SUPFAM" id="SSF54001">
    <property type="entry name" value="Cysteine proteinases"/>
    <property type="match status" value="1"/>
</dbReference>
<dbReference type="Gene3D" id="3.90.70.10">
    <property type="entry name" value="Cysteine proteinases"/>
    <property type="match status" value="2"/>
</dbReference>
<dbReference type="SMART" id="SM00645">
    <property type="entry name" value="Pept_C1"/>
    <property type="match status" value="1"/>
</dbReference>
<dbReference type="GO" id="GO:0006508">
    <property type="term" value="P:proteolysis"/>
    <property type="evidence" value="ECO:0007669"/>
    <property type="project" value="UniProtKB-KW"/>
</dbReference>
<keyword evidence="7" id="KW-0732">Signal</keyword>
<dbReference type="Pfam" id="PF00112">
    <property type="entry name" value="Peptidase_C1"/>
    <property type="match status" value="2"/>
</dbReference>
<dbReference type="InterPro" id="IPR013128">
    <property type="entry name" value="Peptidase_C1A"/>
</dbReference>
<name>A0A1D2ML61_ORCCI</name>
<keyword evidence="2" id="KW-0645">Protease</keyword>
<feature type="compositionally biased region" description="Polar residues" evidence="6">
    <location>
        <begin position="129"/>
        <end position="139"/>
    </location>
</feature>
<dbReference type="InterPro" id="IPR038765">
    <property type="entry name" value="Papain-like_cys_pep_sf"/>
</dbReference>
<dbReference type="PROSITE" id="PS00639">
    <property type="entry name" value="THIOL_PROTEASE_HIS"/>
    <property type="match status" value="1"/>
</dbReference>
<evidence type="ECO:0000256" key="3">
    <source>
        <dbReference type="ARBA" id="ARBA00022801"/>
    </source>
</evidence>
<evidence type="ECO:0000256" key="4">
    <source>
        <dbReference type="ARBA" id="ARBA00022807"/>
    </source>
</evidence>
<evidence type="ECO:0000313" key="10">
    <source>
        <dbReference type="Proteomes" id="UP000094527"/>
    </source>
</evidence>
<feature type="region of interest" description="Disordered" evidence="6">
    <location>
        <begin position="120"/>
        <end position="149"/>
    </location>
</feature>
<comment type="similarity">
    <text evidence="1">Belongs to the peptidase C1 family.</text>
</comment>
<comment type="caution">
    <text evidence="9">The sequence shown here is derived from an EMBL/GenBank/DDBJ whole genome shotgun (WGS) entry which is preliminary data.</text>
</comment>
<keyword evidence="3" id="KW-0378">Hydrolase</keyword>
<evidence type="ECO:0000256" key="1">
    <source>
        <dbReference type="ARBA" id="ARBA00008455"/>
    </source>
</evidence>
<dbReference type="OrthoDB" id="190265at2759"/>
<dbReference type="InterPro" id="IPR000668">
    <property type="entry name" value="Peptidase_C1A_C"/>
</dbReference>
<feature type="chain" id="PRO_5018687622" evidence="7">
    <location>
        <begin position="17"/>
        <end position="339"/>
    </location>
</feature>
<evidence type="ECO:0000256" key="7">
    <source>
        <dbReference type="SAM" id="SignalP"/>
    </source>
</evidence>
<dbReference type="InterPro" id="IPR000169">
    <property type="entry name" value="Pept_cys_AS"/>
</dbReference>
<sequence length="339" mass="35723">MKTALIFVLIVGATSAQLLGGLSSITSSLKSLDISNLDGVKSLANALGVDTVLEQAGSIFLKRFSGSKFLEGQSGADTVKNFIANAKEVLNAPAAQGWKSSLNIELLGLSREDYESLLTARSPTPAERGNQSDNIGSSASRKKRQTTTLPASIDWRTKGAVTPVKNQGNCGSCWAFTANVSGQGCCYGCDGGWMTDAYNYVKLNTGINGNASYPYETKQLTCRYKSTDKAGTATGFTYTAQDDENDLKKAVAAGVVATAVDATNFTTYAGGVFSCPKFTALNHGVLITGYGTDAKLGDYWLVKNSWGTGWGESGYIRIARNKGYPASCGIASASNYPTV</sequence>
<evidence type="ECO:0000259" key="8">
    <source>
        <dbReference type="SMART" id="SM00645"/>
    </source>
</evidence>